<accession>A0AAN7B603</accession>
<dbReference type="InterPro" id="IPR053157">
    <property type="entry name" value="Sterol_Uptake_Regulator"/>
</dbReference>
<evidence type="ECO:0000313" key="4">
    <source>
        <dbReference type="EMBL" id="KAK4209380.1"/>
    </source>
</evidence>
<gene>
    <name evidence="4" type="ORF">QBC37DRAFT_324067</name>
</gene>
<dbReference type="Proteomes" id="UP001301769">
    <property type="component" value="Unassembled WGS sequence"/>
</dbReference>
<dbReference type="PROSITE" id="PS50048">
    <property type="entry name" value="ZN2_CY6_FUNGAL_2"/>
    <property type="match status" value="1"/>
</dbReference>
<dbReference type="CDD" id="cd00067">
    <property type="entry name" value="GAL4"/>
    <property type="match status" value="1"/>
</dbReference>
<dbReference type="GO" id="GO:0008270">
    <property type="term" value="F:zinc ion binding"/>
    <property type="evidence" value="ECO:0007669"/>
    <property type="project" value="InterPro"/>
</dbReference>
<dbReference type="GO" id="GO:0001228">
    <property type="term" value="F:DNA-binding transcription activator activity, RNA polymerase II-specific"/>
    <property type="evidence" value="ECO:0007669"/>
    <property type="project" value="TreeGrafter"/>
</dbReference>
<proteinExistence type="predicted"/>
<comment type="caution">
    <text evidence="4">The sequence shown here is derived from an EMBL/GenBank/DDBJ whole genome shotgun (WGS) entry which is preliminary data.</text>
</comment>
<dbReference type="InterPro" id="IPR021858">
    <property type="entry name" value="Fun_TF"/>
</dbReference>
<evidence type="ECO:0000256" key="2">
    <source>
        <dbReference type="SAM" id="MobiDB-lite"/>
    </source>
</evidence>
<organism evidence="4 5">
    <name type="scientific">Rhypophila decipiens</name>
    <dbReference type="NCBI Taxonomy" id="261697"/>
    <lineage>
        <taxon>Eukaryota</taxon>
        <taxon>Fungi</taxon>
        <taxon>Dikarya</taxon>
        <taxon>Ascomycota</taxon>
        <taxon>Pezizomycotina</taxon>
        <taxon>Sordariomycetes</taxon>
        <taxon>Sordariomycetidae</taxon>
        <taxon>Sordariales</taxon>
        <taxon>Naviculisporaceae</taxon>
        <taxon>Rhypophila</taxon>
    </lineage>
</organism>
<dbReference type="AlphaFoldDB" id="A0AAN7B603"/>
<name>A0AAN7B603_9PEZI</name>
<feature type="domain" description="Zn(2)-C6 fungal-type" evidence="3">
    <location>
        <begin position="13"/>
        <end position="42"/>
    </location>
</feature>
<evidence type="ECO:0000313" key="5">
    <source>
        <dbReference type="Proteomes" id="UP001301769"/>
    </source>
</evidence>
<dbReference type="PANTHER" id="PTHR47784:SF5">
    <property type="entry name" value="STEROL UPTAKE CONTROL PROTEIN 2"/>
    <property type="match status" value="1"/>
</dbReference>
<dbReference type="Pfam" id="PF00172">
    <property type="entry name" value="Zn_clus"/>
    <property type="match status" value="1"/>
</dbReference>
<evidence type="ECO:0000259" key="3">
    <source>
        <dbReference type="PROSITE" id="PS50048"/>
    </source>
</evidence>
<dbReference type="Gene3D" id="4.10.240.10">
    <property type="entry name" value="Zn(2)-C6 fungal-type DNA-binding domain"/>
    <property type="match status" value="1"/>
</dbReference>
<protein>
    <submittedName>
        <fullName evidence="4">C6 transcription factor</fullName>
    </submittedName>
</protein>
<dbReference type="SUPFAM" id="SSF57701">
    <property type="entry name" value="Zn2/Cys6 DNA-binding domain"/>
    <property type="match status" value="1"/>
</dbReference>
<reference evidence="4" key="1">
    <citation type="journal article" date="2023" name="Mol. Phylogenet. Evol.">
        <title>Genome-scale phylogeny and comparative genomics of the fungal order Sordariales.</title>
        <authorList>
            <person name="Hensen N."/>
            <person name="Bonometti L."/>
            <person name="Westerberg I."/>
            <person name="Brannstrom I.O."/>
            <person name="Guillou S."/>
            <person name="Cros-Aarteil S."/>
            <person name="Calhoun S."/>
            <person name="Haridas S."/>
            <person name="Kuo A."/>
            <person name="Mondo S."/>
            <person name="Pangilinan J."/>
            <person name="Riley R."/>
            <person name="LaButti K."/>
            <person name="Andreopoulos B."/>
            <person name="Lipzen A."/>
            <person name="Chen C."/>
            <person name="Yan M."/>
            <person name="Daum C."/>
            <person name="Ng V."/>
            <person name="Clum A."/>
            <person name="Steindorff A."/>
            <person name="Ohm R.A."/>
            <person name="Martin F."/>
            <person name="Silar P."/>
            <person name="Natvig D.O."/>
            <person name="Lalanne C."/>
            <person name="Gautier V."/>
            <person name="Ament-Velasquez S.L."/>
            <person name="Kruys A."/>
            <person name="Hutchinson M.I."/>
            <person name="Powell A.J."/>
            <person name="Barry K."/>
            <person name="Miller A.N."/>
            <person name="Grigoriev I.V."/>
            <person name="Debuchy R."/>
            <person name="Gladieux P."/>
            <person name="Hiltunen Thoren M."/>
            <person name="Johannesson H."/>
        </authorList>
    </citation>
    <scope>NUCLEOTIDE SEQUENCE</scope>
    <source>
        <strain evidence="4">PSN293</strain>
    </source>
</reference>
<keyword evidence="5" id="KW-1185">Reference proteome</keyword>
<dbReference type="InterPro" id="IPR036864">
    <property type="entry name" value="Zn2-C6_fun-type_DNA-bd_sf"/>
</dbReference>
<sequence>MSSRKGHNKSRHGCIRCKERRVKCNEIGPCNHCLRRREDCSLAPTNHSIRQSSSNRSSPGSYSPSPETSTSFLSPFIRYGPSDSSWSQDLYLMSHFLLSSCKTITARSDLIHMWQQVVPKDAVAHPFLMHGILAFSALHLASLHSDDPPLRLQYAQLSQHHQSEAIPEFRKCLANLRPESAGACFAMGSILACLAVAAVSDNRLDRALDQGSPDSSFAPVTYETILAIFTLIRGVRSILDPAWAWEMFSVSPYANATHGHGKADNDSFELPPQTQDVYKSLQQKIHQVPDLDLCESQRKACIEALSEREKVEKDLVYHREKGKPVEQSFLFKWVAVVPDEFVALLMGRNTVAVEILRGFVLLVRLLRNRGHGMSQHPDRDSDDQMLDDAHHTVGESEDAWYLKGFVENAIGAIDVMAG</sequence>
<dbReference type="Pfam" id="PF11951">
    <property type="entry name" value="Fungal_trans_2"/>
    <property type="match status" value="1"/>
</dbReference>
<feature type="region of interest" description="Disordered" evidence="2">
    <location>
        <begin position="46"/>
        <end position="66"/>
    </location>
</feature>
<dbReference type="EMBL" id="MU858207">
    <property type="protein sequence ID" value="KAK4209380.1"/>
    <property type="molecule type" value="Genomic_DNA"/>
</dbReference>
<reference evidence="4" key="2">
    <citation type="submission" date="2023-05" db="EMBL/GenBank/DDBJ databases">
        <authorList>
            <consortium name="Lawrence Berkeley National Laboratory"/>
            <person name="Steindorff A."/>
            <person name="Hensen N."/>
            <person name="Bonometti L."/>
            <person name="Westerberg I."/>
            <person name="Brannstrom I.O."/>
            <person name="Guillou S."/>
            <person name="Cros-Aarteil S."/>
            <person name="Calhoun S."/>
            <person name="Haridas S."/>
            <person name="Kuo A."/>
            <person name="Mondo S."/>
            <person name="Pangilinan J."/>
            <person name="Riley R."/>
            <person name="Labutti K."/>
            <person name="Andreopoulos B."/>
            <person name="Lipzen A."/>
            <person name="Chen C."/>
            <person name="Yanf M."/>
            <person name="Daum C."/>
            <person name="Ng V."/>
            <person name="Clum A."/>
            <person name="Ohm R."/>
            <person name="Martin F."/>
            <person name="Silar P."/>
            <person name="Natvig D."/>
            <person name="Lalanne C."/>
            <person name="Gautier V."/>
            <person name="Ament-Velasquez S.L."/>
            <person name="Kruys A."/>
            <person name="Hutchinson M.I."/>
            <person name="Powell A.J."/>
            <person name="Barry K."/>
            <person name="Miller A.N."/>
            <person name="Grigoriev I.V."/>
            <person name="Debuchy R."/>
            <person name="Gladieux P."/>
            <person name="Thoren M.H."/>
            <person name="Johannesson H."/>
        </authorList>
    </citation>
    <scope>NUCLEOTIDE SEQUENCE</scope>
    <source>
        <strain evidence="4">PSN293</strain>
    </source>
</reference>
<feature type="compositionally biased region" description="Low complexity" evidence="2">
    <location>
        <begin position="48"/>
        <end position="66"/>
    </location>
</feature>
<keyword evidence="1" id="KW-0539">Nucleus</keyword>
<dbReference type="PROSITE" id="PS00463">
    <property type="entry name" value="ZN2_CY6_FUNGAL_1"/>
    <property type="match status" value="1"/>
</dbReference>
<dbReference type="PANTHER" id="PTHR47784">
    <property type="entry name" value="STEROL UPTAKE CONTROL PROTEIN 2"/>
    <property type="match status" value="1"/>
</dbReference>
<dbReference type="InterPro" id="IPR001138">
    <property type="entry name" value="Zn2Cys6_DnaBD"/>
</dbReference>
<evidence type="ECO:0000256" key="1">
    <source>
        <dbReference type="ARBA" id="ARBA00023242"/>
    </source>
</evidence>